<feature type="transmembrane region" description="Helical" evidence="1">
    <location>
        <begin position="150"/>
        <end position="168"/>
    </location>
</feature>
<keyword evidence="1" id="KW-1133">Transmembrane helix</keyword>
<proteinExistence type="predicted"/>
<sequence length="248" mass="26577">MAAGVLIVVTLATLLSAYFGGRQSVTVALDVGFSTIRLLVPLLIVLLVQELLSREFDKRYYLCSLTYPRARRNLLLGRFAAVLALVLGLLLALGVLQVGLVQFIAGIYPQATPVALGQPYLIVSVFIALDLLVLTALATLLAVVASTSSFVLIGTFGFMLVARSYGAIVELLGRDAGLVSNAGGYRASLGVLGYLLPDLGALDVRMVALYGKLEFLPADWPWLLLSSLGYAIALLALSMWALQRKRFS</sequence>
<feature type="transmembrane region" description="Helical" evidence="1">
    <location>
        <begin position="220"/>
        <end position="242"/>
    </location>
</feature>
<name>A0A385Z9X8_9PSED</name>
<keyword evidence="3" id="KW-1185">Reference proteome</keyword>
<dbReference type="AlphaFoldDB" id="A0A385Z9X8"/>
<dbReference type="OrthoDB" id="8592241at2"/>
<feature type="transmembrane region" description="Helical" evidence="1">
    <location>
        <begin position="120"/>
        <end position="143"/>
    </location>
</feature>
<organism evidence="2 3">
    <name type="scientific">Pseudomonas cavernae</name>
    <dbReference type="NCBI Taxonomy" id="2320867"/>
    <lineage>
        <taxon>Bacteria</taxon>
        <taxon>Pseudomonadati</taxon>
        <taxon>Pseudomonadota</taxon>
        <taxon>Gammaproteobacteria</taxon>
        <taxon>Pseudomonadales</taxon>
        <taxon>Pseudomonadaceae</taxon>
        <taxon>Pseudomonas</taxon>
    </lineage>
</organism>
<reference evidence="3" key="1">
    <citation type="submission" date="2018-09" db="EMBL/GenBank/DDBJ databases">
        <authorList>
            <person name="Zhu H."/>
        </authorList>
    </citation>
    <scope>NUCLEOTIDE SEQUENCE [LARGE SCALE GENOMIC DNA]</scope>
    <source>
        <strain evidence="3">K2W31S-8</strain>
    </source>
</reference>
<keyword evidence="1" id="KW-0812">Transmembrane</keyword>
<evidence type="ECO:0000256" key="1">
    <source>
        <dbReference type="SAM" id="Phobius"/>
    </source>
</evidence>
<feature type="transmembrane region" description="Helical" evidence="1">
    <location>
        <begin position="27"/>
        <end position="48"/>
    </location>
</feature>
<dbReference type="EMBL" id="CP032419">
    <property type="protein sequence ID" value="AYC35137.1"/>
    <property type="molecule type" value="Genomic_DNA"/>
</dbReference>
<evidence type="ECO:0000313" key="2">
    <source>
        <dbReference type="EMBL" id="AYC35137.1"/>
    </source>
</evidence>
<feature type="transmembrane region" description="Helical" evidence="1">
    <location>
        <begin position="79"/>
        <end position="108"/>
    </location>
</feature>
<dbReference type="KEGG" id="pcav:D3880_18845"/>
<dbReference type="Proteomes" id="UP000265560">
    <property type="component" value="Chromosome"/>
</dbReference>
<keyword evidence="1" id="KW-0472">Membrane</keyword>
<evidence type="ECO:0000313" key="3">
    <source>
        <dbReference type="Proteomes" id="UP000265560"/>
    </source>
</evidence>
<protein>
    <submittedName>
        <fullName evidence="2">Uncharacterized protein</fullName>
    </submittedName>
</protein>
<gene>
    <name evidence="2" type="ORF">D3880_18845</name>
</gene>
<accession>A0A385Z9X8</accession>